<evidence type="ECO:0000313" key="2">
    <source>
        <dbReference type="Proteomes" id="UP000579153"/>
    </source>
</evidence>
<sequence length="134" mass="14944">MESLDQPDSAAMRAYADELRDMFRQIQDAGMELHAQARGVQVTEKSRDGLVSVTVGPRGELVRLDLDPRIYRRPEARQLADTIVETAQRAAAGARERVTEILEPVIPRAELEAHLDGDVETALAHLAERMEGER</sequence>
<name>A0A7W9FYP6_9ACTN</name>
<dbReference type="EMBL" id="JACHMB010000001">
    <property type="protein sequence ID" value="MBB5773934.1"/>
    <property type="molecule type" value="Genomic_DNA"/>
</dbReference>
<proteinExistence type="predicted"/>
<reference evidence="1 2" key="1">
    <citation type="submission" date="2020-08" db="EMBL/GenBank/DDBJ databases">
        <title>Sequencing the genomes of 1000 actinobacteria strains.</title>
        <authorList>
            <person name="Klenk H.-P."/>
        </authorList>
    </citation>
    <scope>NUCLEOTIDE SEQUENCE [LARGE SCALE GENOMIC DNA]</scope>
    <source>
        <strain evidence="1 2">DSM 45507</strain>
    </source>
</reference>
<dbReference type="GO" id="GO:0003677">
    <property type="term" value="F:DNA binding"/>
    <property type="evidence" value="ECO:0007669"/>
    <property type="project" value="UniProtKB-KW"/>
</dbReference>
<organism evidence="1 2">
    <name type="scientific">Nonomuraea jabiensis</name>
    <dbReference type="NCBI Taxonomy" id="882448"/>
    <lineage>
        <taxon>Bacteria</taxon>
        <taxon>Bacillati</taxon>
        <taxon>Actinomycetota</taxon>
        <taxon>Actinomycetes</taxon>
        <taxon>Streptosporangiales</taxon>
        <taxon>Streptosporangiaceae</taxon>
        <taxon>Nonomuraea</taxon>
    </lineage>
</organism>
<accession>A0A7W9FYP6</accession>
<dbReference type="Pfam" id="PF02575">
    <property type="entry name" value="YbaB_DNA_bd"/>
    <property type="match status" value="1"/>
</dbReference>
<dbReference type="AlphaFoldDB" id="A0A7W9FYP6"/>
<dbReference type="InterPro" id="IPR004401">
    <property type="entry name" value="YbaB/EbfC"/>
</dbReference>
<dbReference type="SUPFAM" id="SSF82607">
    <property type="entry name" value="YbaB-like"/>
    <property type="match status" value="1"/>
</dbReference>
<evidence type="ECO:0000313" key="1">
    <source>
        <dbReference type="EMBL" id="MBB5773934.1"/>
    </source>
</evidence>
<protein>
    <submittedName>
        <fullName evidence="1">DNA-binding protein YbaB</fullName>
    </submittedName>
</protein>
<keyword evidence="2" id="KW-1185">Reference proteome</keyword>
<keyword evidence="1" id="KW-0238">DNA-binding</keyword>
<dbReference type="Gene3D" id="3.30.1310.10">
    <property type="entry name" value="Nucleoid-associated protein YbaB-like domain"/>
    <property type="match status" value="1"/>
</dbReference>
<gene>
    <name evidence="1" type="ORF">HD596_000690</name>
</gene>
<dbReference type="RefSeq" id="WP_185067831.1">
    <property type="nucleotide sequence ID" value="NZ_JACHMB010000001.1"/>
</dbReference>
<dbReference type="Proteomes" id="UP000579153">
    <property type="component" value="Unassembled WGS sequence"/>
</dbReference>
<dbReference type="InterPro" id="IPR036894">
    <property type="entry name" value="YbaB-like_sf"/>
</dbReference>
<comment type="caution">
    <text evidence="1">The sequence shown here is derived from an EMBL/GenBank/DDBJ whole genome shotgun (WGS) entry which is preliminary data.</text>
</comment>